<evidence type="ECO:0000259" key="6">
    <source>
        <dbReference type="Pfam" id="PF12894"/>
    </source>
</evidence>
<keyword evidence="3" id="KW-0498">Mitosis</keyword>
<dbReference type="AlphaFoldDB" id="B2AWD1"/>
<dbReference type="GO" id="GO:0051301">
    <property type="term" value="P:cell division"/>
    <property type="evidence" value="ECO:0007669"/>
    <property type="project" value="UniProtKB-KW"/>
</dbReference>
<keyword evidence="4" id="KW-0833">Ubl conjugation pathway</keyword>
<dbReference type="OrthoDB" id="2110451at2759"/>
<dbReference type="InParanoid" id="B2AWD1"/>
<dbReference type="PANTHER" id="PTHR13260:SF0">
    <property type="entry name" value="ANAPHASE-PROMOTING COMPLEX SUBUNIT 4"/>
    <property type="match status" value="1"/>
</dbReference>
<evidence type="ECO:0000313" key="8">
    <source>
        <dbReference type="EMBL" id="CAP68705.1"/>
    </source>
</evidence>
<evidence type="ECO:0000313" key="10">
    <source>
        <dbReference type="Proteomes" id="UP000001197"/>
    </source>
</evidence>
<dbReference type="Proteomes" id="UP000001197">
    <property type="component" value="Chromosome 7"/>
</dbReference>
<proteinExistence type="predicted"/>
<feature type="domain" description="Anaphase-promoting complex subunit 4 long" evidence="7">
    <location>
        <begin position="282"/>
        <end position="484"/>
    </location>
</feature>
<reference evidence="8" key="2">
    <citation type="submission" date="2008-07" db="EMBL/GenBank/DDBJ databases">
        <authorList>
            <person name="Genoscope - CEA"/>
        </authorList>
    </citation>
    <scope>NUCLEOTIDE SEQUENCE</scope>
    <source>
        <strain evidence="8">S mat+</strain>
    </source>
</reference>
<name>B2AWD1_PODAN</name>
<accession>B2AWD1</accession>
<evidence type="ECO:0000259" key="7">
    <source>
        <dbReference type="Pfam" id="PF12896"/>
    </source>
</evidence>
<dbReference type="EMBL" id="FO904942">
    <property type="protein sequence ID" value="CDP32175.1"/>
    <property type="molecule type" value="Genomic_DNA"/>
</dbReference>
<feature type="domain" description="Anaphase-promoting complex subunit 4-like WD40" evidence="6">
    <location>
        <begin position="54"/>
        <end position="132"/>
    </location>
</feature>
<evidence type="ECO:0000256" key="1">
    <source>
        <dbReference type="ARBA" id="ARBA00016067"/>
    </source>
</evidence>
<keyword evidence="5" id="KW-0131">Cell cycle</keyword>
<evidence type="ECO:0000256" key="2">
    <source>
        <dbReference type="ARBA" id="ARBA00022618"/>
    </source>
</evidence>
<evidence type="ECO:0000256" key="4">
    <source>
        <dbReference type="ARBA" id="ARBA00022786"/>
    </source>
</evidence>
<dbReference type="eggNOG" id="KOG4640">
    <property type="taxonomic scope" value="Eukaryota"/>
</dbReference>
<keyword evidence="10" id="KW-1185">Reference proteome</keyword>
<dbReference type="PANTHER" id="PTHR13260">
    <property type="entry name" value="ANAPHASE PROMOTING COMPLEX SUBUNIT 4 APC4"/>
    <property type="match status" value="1"/>
</dbReference>
<reference evidence="9" key="4">
    <citation type="submission" date="2014-09" db="EMBL/GenBank/DDBJ databases">
        <title>Maintaining two mating types: Structure of the mating type locus and its role in heterokaryosis in Podospora anserina.</title>
        <authorList>
            <person name="Grognet P."/>
            <person name="Bidard F."/>
            <person name="Kuchly C."/>
            <person name="Chan Ho Tong L."/>
            <person name="Coppin E."/>
            <person name="Ait Benkhali J."/>
            <person name="Couloux A."/>
            <person name="Wincker P."/>
            <person name="Debuchy R."/>
            <person name="Silar P."/>
        </authorList>
    </citation>
    <scope>NUCLEOTIDE SEQUENCE</scope>
</reference>
<dbReference type="KEGG" id="pan:PODANSg5067"/>
<dbReference type="InterPro" id="IPR011044">
    <property type="entry name" value="Quino_amine_DH_bsu"/>
</dbReference>
<evidence type="ECO:0000256" key="5">
    <source>
        <dbReference type="ARBA" id="ARBA00023306"/>
    </source>
</evidence>
<dbReference type="SUPFAM" id="SSF50969">
    <property type="entry name" value="YVTN repeat-like/Quinoprotein amine dehydrogenase"/>
    <property type="match status" value="1"/>
</dbReference>
<dbReference type="GeneID" id="6192362"/>
<dbReference type="GO" id="GO:0070979">
    <property type="term" value="P:protein K11-linked ubiquitination"/>
    <property type="evidence" value="ECO:0007669"/>
    <property type="project" value="TreeGrafter"/>
</dbReference>
<dbReference type="Pfam" id="PF12894">
    <property type="entry name" value="ANAPC4_WD40"/>
    <property type="match status" value="1"/>
</dbReference>
<dbReference type="STRING" id="515849.B2AWD1"/>
<reference evidence="8 10" key="1">
    <citation type="journal article" date="2008" name="Genome Biol.">
        <title>The genome sequence of the model ascomycete fungus Podospora anserina.</title>
        <authorList>
            <person name="Espagne E."/>
            <person name="Lespinet O."/>
            <person name="Malagnac F."/>
            <person name="Da Silva C."/>
            <person name="Jaillon O."/>
            <person name="Porcel B.M."/>
            <person name="Couloux A."/>
            <person name="Aury J.-M."/>
            <person name="Segurens B."/>
            <person name="Poulain J."/>
            <person name="Anthouard V."/>
            <person name="Grossetete S."/>
            <person name="Khalili H."/>
            <person name="Coppin E."/>
            <person name="Dequard-Chablat M."/>
            <person name="Picard M."/>
            <person name="Contamine V."/>
            <person name="Arnaise S."/>
            <person name="Bourdais A."/>
            <person name="Berteaux-Lecellier V."/>
            <person name="Gautheret D."/>
            <person name="de Vries R.P."/>
            <person name="Battaglia E."/>
            <person name="Coutinho P.M."/>
            <person name="Danchin E.G.J."/>
            <person name="Henrissat B."/>
            <person name="El Khoury R."/>
            <person name="Sainsard-Chanet A."/>
            <person name="Boivin A."/>
            <person name="Pinan-Lucarre B."/>
            <person name="Sellem C.H."/>
            <person name="Debuchy R."/>
            <person name="Wincker P."/>
            <person name="Weissenbach J."/>
            <person name="Silar P."/>
        </authorList>
    </citation>
    <scope>NUCLEOTIDE SEQUENCE [LARGE SCALE GENOMIC DNA]</scope>
    <source>
        <strain evidence="10">S / ATCC MYA-4624 / DSM 980 / FGSC 10383</strain>
        <strain evidence="8">S mat+</strain>
    </source>
</reference>
<dbReference type="RefSeq" id="XP_001908032.1">
    <property type="nucleotide sequence ID" value="XM_001907997.1"/>
</dbReference>
<gene>
    <name evidence="8" type="ORF">PODANS_7_6750</name>
</gene>
<dbReference type="EMBL" id="CU633900">
    <property type="protein sequence ID" value="CAP68705.1"/>
    <property type="molecule type" value="Genomic_DNA"/>
</dbReference>
<dbReference type="Gene3D" id="2.130.10.10">
    <property type="entry name" value="YVTN repeat-like/Quinoprotein amine dehydrogenase"/>
    <property type="match status" value="1"/>
</dbReference>
<evidence type="ECO:0000313" key="9">
    <source>
        <dbReference type="EMBL" id="CDP32175.1"/>
    </source>
</evidence>
<dbReference type="GO" id="GO:0005680">
    <property type="term" value="C:anaphase-promoting complex"/>
    <property type="evidence" value="ECO:0007669"/>
    <property type="project" value="InterPro"/>
</dbReference>
<protein>
    <recommendedName>
        <fullName evidence="1">Anaphase-promoting complex subunit 4</fullName>
    </recommendedName>
</protein>
<dbReference type="HOGENOM" id="CLU_011501_0_0_1"/>
<sequence length="792" mass="87882">MPPQPLPDLLPLLPLLSQSRLSTAGAPISESNPVVALNPAIELTATVSDGDNEESSTVYVWRANEQVVFKHAERSGAGVETVRWKEDGKFLAVGWGDGVVRLMGEGGGRSVYCIRVGDEGRGKRIKFLGWGRNVTGNSRRRKRRRVEVETGGGKVGVSDLPHELTFLEVEGALPKLGPLPVAGGGGGAGGGDDMFLFSSTTSLEWVFRGCKAEEADDVHVMVVGMEDGGVHLSICDSFVVGMFRHEPVEGEGVMLCGHASHEETSTHVLLMRPREGEVRRLHLVPMDLTFVHYSPVNLSLLASKMTMLQNLLRYVKQTQTHMTNEWKSTRELPQRFLNGVEDDLKRMEGGGLSIVQALCHTVATGHVFKPVKEWLVDVVAERGHKRWDKAVLSGLLNLRGLVHENLIPALERCGIILSRMLGIARFHDSEEGIGFNATQITRLMDIVSCLTVVAHKILLNVMDELEYFSVFSTWLRLQIDQQASSSSATEELTEKEATMDHAKVLTYIQRYLTSSPLAMYFDQITKEDYVKDQEYAEDNPSLLQMLVKQLKRQESGQPYMRALPHVDFLVNYLTSRANKVFQNIAEAEKRGVLFGTDAVLDIGEGIWKHDVRLCVKPEDVSLVFLFKTVIQGTKGVSELGPTRACGLSVPEGKSIVDFGFLDENSLLLLCCTAGKSKHYTSAKCLKLTIAIGDNPGFSLIKISYQSATLLYRHYEAGQRPSLRPLDMDDQTLFCTRGFSHLSHFTPVQMMVQKSCSLRGEIPGRVCLVGKDRAMYKTYTLPRSWEDVDMNGQ</sequence>
<reference evidence="10" key="3">
    <citation type="journal article" date="2014" name="Genetics">
        <title>Maintaining two mating types: Structure of the mating type locus and its role in heterokaryosis in Podospora anserina.</title>
        <authorList>
            <person name="Grognet P."/>
            <person name="Bidard F."/>
            <person name="Kuchly C."/>
            <person name="Tong L.C.H."/>
            <person name="Coppin E."/>
            <person name="Benkhali J.A."/>
            <person name="Couloux A."/>
            <person name="Wincker P."/>
            <person name="Debuchy R."/>
            <person name="Silar P."/>
        </authorList>
    </citation>
    <scope>GENOME REANNOTATION</scope>
    <source>
        <strain evidence="10">S / ATCC MYA-4624 / DSM 980 / FGSC 10383</strain>
    </source>
</reference>
<dbReference type="Pfam" id="PF12896">
    <property type="entry name" value="ANAPC4"/>
    <property type="match status" value="1"/>
</dbReference>
<dbReference type="GO" id="GO:0031145">
    <property type="term" value="P:anaphase-promoting complex-dependent catabolic process"/>
    <property type="evidence" value="ECO:0007669"/>
    <property type="project" value="InterPro"/>
</dbReference>
<dbReference type="GO" id="GO:0034399">
    <property type="term" value="C:nuclear periphery"/>
    <property type="evidence" value="ECO:0007669"/>
    <property type="project" value="TreeGrafter"/>
</dbReference>
<keyword evidence="2" id="KW-0132">Cell division</keyword>
<dbReference type="InterPro" id="IPR024977">
    <property type="entry name" value="Apc4-like_WD40_dom"/>
</dbReference>
<evidence type="ECO:0000256" key="3">
    <source>
        <dbReference type="ARBA" id="ARBA00022776"/>
    </source>
</evidence>
<dbReference type="InterPro" id="IPR024789">
    <property type="entry name" value="APC4"/>
</dbReference>
<dbReference type="InterPro" id="IPR015943">
    <property type="entry name" value="WD40/YVTN_repeat-like_dom_sf"/>
</dbReference>
<organism evidence="8">
    <name type="scientific">Podospora anserina (strain S / ATCC MYA-4624 / DSM 980 / FGSC 10383)</name>
    <name type="common">Pleurage anserina</name>
    <dbReference type="NCBI Taxonomy" id="515849"/>
    <lineage>
        <taxon>Eukaryota</taxon>
        <taxon>Fungi</taxon>
        <taxon>Dikarya</taxon>
        <taxon>Ascomycota</taxon>
        <taxon>Pezizomycotina</taxon>
        <taxon>Sordariomycetes</taxon>
        <taxon>Sordariomycetidae</taxon>
        <taxon>Sordariales</taxon>
        <taxon>Podosporaceae</taxon>
        <taxon>Podospora</taxon>
        <taxon>Podospora anserina</taxon>
    </lineage>
</organism>
<dbReference type="InterPro" id="IPR024790">
    <property type="entry name" value="APC4_long_dom"/>
</dbReference>
<dbReference type="VEuPathDB" id="FungiDB:PODANS_7_6750"/>